<keyword evidence="5" id="KW-0732">Signal</keyword>
<accession>A0ABM1KJ61</accession>
<keyword evidence="2" id="KW-0768">Sushi</keyword>
<evidence type="ECO:0000313" key="7">
    <source>
        <dbReference type="Proteomes" id="UP000694871"/>
    </source>
</evidence>
<dbReference type="Proteomes" id="UP000694871">
    <property type="component" value="Unplaced"/>
</dbReference>
<keyword evidence="4" id="KW-1133">Transmembrane helix</keyword>
<organism evidence="7 8">
    <name type="scientific">Gekko japonicus</name>
    <name type="common">Schlegel's Japanese gecko</name>
    <dbReference type="NCBI Taxonomy" id="146911"/>
    <lineage>
        <taxon>Eukaryota</taxon>
        <taxon>Metazoa</taxon>
        <taxon>Chordata</taxon>
        <taxon>Craniata</taxon>
        <taxon>Vertebrata</taxon>
        <taxon>Euteleostomi</taxon>
        <taxon>Lepidosauria</taxon>
        <taxon>Squamata</taxon>
        <taxon>Bifurcata</taxon>
        <taxon>Gekkota</taxon>
        <taxon>Gekkonidae</taxon>
        <taxon>Gekkoninae</taxon>
        <taxon>Gekko</taxon>
    </lineage>
</organism>
<comment type="caution">
    <text evidence="2">Lacks conserved residue(s) required for the propagation of feature annotation.</text>
</comment>
<sequence>MRCLGVPLMLVGLCAAQFLPMEKGCEEPDIPPHSAYLCQPPLCQGPWENGTFEAGAMLEYFCQWGYVLASLPSLAICHRGEWRVIQDVLCKPQGTPVAPRSSSLTLVNSIPLMAGTLVLLSAVILALTLCFLVVRSVPSPCGGTSQAYETLEDRGFVVEGVDGPGTSPTEDTTLSLPSYEEAVYGHTGAPVPAASRGPIPLILLAQPERSGSSRGPGGSREVEDPPPSYQEAMATENALDRQPAERWLTLSMFPRESELSALASVPELPVPGVCVALVSKGLPPIQQLEAPK</sequence>
<feature type="chain" id="PRO_5046139435" evidence="5">
    <location>
        <begin position="17"/>
        <end position="292"/>
    </location>
</feature>
<evidence type="ECO:0000256" key="4">
    <source>
        <dbReference type="SAM" id="Phobius"/>
    </source>
</evidence>
<evidence type="ECO:0000256" key="2">
    <source>
        <dbReference type="PROSITE-ProRule" id="PRU00302"/>
    </source>
</evidence>
<evidence type="ECO:0000256" key="3">
    <source>
        <dbReference type="SAM" id="MobiDB-lite"/>
    </source>
</evidence>
<evidence type="ECO:0000256" key="1">
    <source>
        <dbReference type="ARBA" id="ARBA00023157"/>
    </source>
</evidence>
<evidence type="ECO:0000256" key="5">
    <source>
        <dbReference type="SAM" id="SignalP"/>
    </source>
</evidence>
<feature type="domain" description="Sushi" evidence="6">
    <location>
        <begin position="41"/>
        <end position="92"/>
    </location>
</feature>
<keyword evidence="4" id="KW-0472">Membrane</keyword>
<keyword evidence="1" id="KW-1015">Disulfide bond</keyword>
<protein>
    <submittedName>
        <fullName evidence="8">Sushi domain-containing protein 6-like</fullName>
    </submittedName>
</protein>
<dbReference type="InterPro" id="IPR042866">
    <property type="entry name" value="SUSD6"/>
</dbReference>
<keyword evidence="4" id="KW-0812">Transmembrane</keyword>
<evidence type="ECO:0000259" key="6">
    <source>
        <dbReference type="PROSITE" id="PS50923"/>
    </source>
</evidence>
<dbReference type="PANTHER" id="PTHR46839">
    <property type="entry name" value="SUSHI DOMAIN-CONTAINING PROTEIN 6"/>
    <property type="match status" value="1"/>
</dbReference>
<dbReference type="PROSITE" id="PS50923">
    <property type="entry name" value="SUSHI"/>
    <property type="match status" value="1"/>
</dbReference>
<dbReference type="InterPro" id="IPR000436">
    <property type="entry name" value="Sushi_SCR_CCP_dom"/>
</dbReference>
<feature type="region of interest" description="Disordered" evidence="3">
    <location>
        <begin position="208"/>
        <end position="228"/>
    </location>
</feature>
<reference evidence="8" key="1">
    <citation type="submission" date="2025-08" db="UniProtKB">
        <authorList>
            <consortium name="RefSeq"/>
        </authorList>
    </citation>
    <scope>IDENTIFICATION</scope>
</reference>
<name>A0ABM1KJ61_GEKJA</name>
<proteinExistence type="predicted"/>
<dbReference type="RefSeq" id="XP_015273748.1">
    <property type="nucleotide sequence ID" value="XM_015418262.1"/>
</dbReference>
<dbReference type="PANTHER" id="PTHR46839:SF3">
    <property type="entry name" value="SUSHI DOMAIN-CONTAINING PROTEIN 6"/>
    <property type="match status" value="1"/>
</dbReference>
<keyword evidence="7" id="KW-1185">Reference proteome</keyword>
<evidence type="ECO:0000313" key="8">
    <source>
        <dbReference type="RefSeq" id="XP_015273748.1"/>
    </source>
</evidence>
<dbReference type="GeneID" id="107116365"/>
<feature type="transmembrane region" description="Helical" evidence="4">
    <location>
        <begin position="110"/>
        <end position="134"/>
    </location>
</feature>
<gene>
    <name evidence="8" type="primary">LOC107116365</name>
</gene>
<feature type="signal peptide" evidence="5">
    <location>
        <begin position="1"/>
        <end position="16"/>
    </location>
</feature>